<proteinExistence type="inferred from homology"/>
<comment type="caution">
    <text evidence="14">The sequence shown here is derived from an EMBL/GenBank/DDBJ whole genome shotgun (WGS) entry which is preliminary data.</text>
</comment>
<keyword evidence="6" id="KW-0752">Steroid biosynthesis</keyword>
<gene>
    <name evidence="14" type="ORF">DM01DRAFT_1314332</name>
</gene>
<keyword evidence="3" id="KW-0444">Lipid biosynthesis</keyword>
<keyword evidence="7 13" id="KW-1133">Transmembrane helix</keyword>
<protein>
    <submittedName>
        <fullName evidence="14">Erg28-like protein</fullName>
    </submittedName>
</protein>
<feature type="transmembrane region" description="Helical" evidence="13">
    <location>
        <begin position="92"/>
        <end position="111"/>
    </location>
</feature>
<comment type="subcellular location">
    <subcellularLocation>
        <location evidence="1">Endoplasmic reticulum membrane</location>
        <topology evidence="1">Multi-pass membrane protein</topology>
    </subcellularLocation>
</comment>
<dbReference type="GO" id="GO:0030674">
    <property type="term" value="F:protein-macromolecule adaptor activity"/>
    <property type="evidence" value="ECO:0007669"/>
    <property type="project" value="TreeGrafter"/>
</dbReference>
<dbReference type="AlphaFoldDB" id="A0A1X2GXD5"/>
<evidence type="ECO:0000256" key="6">
    <source>
        <dbReference type="ARBA" id="ARBA00022955"/>
    </source>
</evidence>
<keyword evidence="15" id="KW-1185">Reference proteome</keyword>
<reference evidence="14 15" key="1">
    <citation type="submission" date="2016-07" db="EMBL/GenBank/DDBJ databases">
        <title>Pervasive Adenine N6-methylation of Active Genes in Fungi.</title>
        <authorList>
            <consortium name="DOE Joint Genome Institute"/>
            <person name="Mondo S.J."/>
            <person name="Dannebaum R.O."/>
            <person name="Kuo R.C."/>
            <person name="Labutti K."/>
            <person name="Haridas S."/>
            <person name="Kuo A."/>
            <person name="Salamov A."/>
            <person name="Ahrendt S.R."/>
            <person name="Lipzen A."/>
            <person name="Sullivan W."/>
            <person name="Andreopoulos W.B."/>
            <person name="Clum A."/>
            <person name="Lindquist E."/>
            <person name="Daum C."/>
            <person name="Ramamoorthy G.K."/>
            <person name="Gryganskyi A."/>
            <person name="Culley D."/>
            <person name="Magnuson J.K."/>
            <person name="James T.Y."/>
            <person name="O'Malley M.A."/>
            <person name="Stajich J.E."/>
            <person name="Spatafora J.W."/>
            <person name="Visel A."/>
            <person name="Grigoriev I.V."/>
        </authorList>
    </citation>
    <scope>NUCLEOTIDE SEQUENCE [LARGE SCALE GENOMIC DNA]</scope>
    <source>
        <strain evidence="14 15">NRRL 3301</strain>
    </source>
</reference>
<keyword evidence="8" id="KW-0756">Sterol biosynthesis</keyword>
<name>A0A1X2GXD5_9FUNG</name>
<dbReference type="EMBL" id="MCGT01000001">
    <property type="protein sequence ID" value="ORX62753.1"/>
    <property type="molecule type" value="Genomic_DNA"/>
</dbReference>
<dbReference type="STRING" id="101127.A0A1X2GXD5"/>
<evidence type="ECO:0000313" key="15">
    <source>
        <dbReference type="Proteomes" id="UP000242146"/>
    </source>
</evidence>
<evidence type="ECO:0000256" key="4">
    <source>
        <dbReference type="ARBA" id="ARBA00022692"/>
    </source>
</evidence>
<dbReference type="Pfam" id="PF03694">
    <property type="entry name" value="Erg28"/>
    <property type="match status" value="1"/>
</dbReference>
<dbReference type="GO" id="GO:0016126">
    <property type="term" value="P:sterol biosynthetic process"/>
    <property type="evidence" value="ECO:0007669"/>
    <property type="project" value="UniProtKB-KW"/>
</dbReference>
<evidence type="ECO:0000256" key="13">
    <source>
        <dbReference type="SAM" id="Phobius"/>
    </source>
</evidence>
<keyword evidence="11" id="KW-1207">Sterol metabolism</keyword>
<sequence length="143" mass="16329">MDTIVNRVTDIFSTLPDGYLPRWLLFTSALGIFNSIQNFCTDSLTKRLYAGKPEAVTPLSARMFATWTWSVSMIRIYAAFHLQHRFMYDLGIWTYVIALTHYAGELFVFGGCKFNGPFLSPLCVAVTSLVWLTMAKNDYVKFD</sequence>
<dbReference type="OrthoDB" id="6485510at2759"/>
<evidence type="ECO:0000256" key="8">
    <source>
        <dbReference type="ARBA" id="ARBA00023011"/>
    </source>
</evidence>
<evidence type="ECO:0000256" key="1">
    <source>
        <dbReference type="ARBA" id="ARBA00004477"/>
    </source>
</evidence>
<dbReference type="Proteomes" id="UP000242146">
    <property type="component" value="Unassembled WGS sequence"/>
</dbReference>
<evidence type="ECO:0000256" key="9">
    <source>
        <dbReference type="ARBA" id="ARBA00023098"/>
    </source>
</evidence>
<evidence type="ECO:0000256" key="11">
    <source>
        <dbReference type="ARBA" id="ARBA00023166"/>
    </source>
</evidence>
<comment type="similarity">
    <text evidence="2">Belongs to the ERG28 family.</text>
</comment>
<feature type="transmembrane region" description="Helical" evidence="13">
    <location>
        <begin position="61"/>
        <end position="80"/>
    </location>
</feature>
<keyword evidence="10 13" id="KW-0472">Membrane</keyword>
<dbReference type="InterPro" id="IPR005352">
    <property type="entry name" value="Erg28"/>
</dbReference>
<evidence type="ECO:0000256" key="2">
    <source>
        <dbReference type="ARBA" id="ARBA00005377"/>
    </source>
</evidence>
<keyword evidence="5" id="KW-0256">Endoplasmic reticulum</keyword>
<organism evidence="14 15">
    <name type="scientific">Hesseltinella vesiculosa</name>
    <dbReference type="NCBI Taxonomy" id="101127"/>
    <lineage>
        <taxon>Eukaryota</taxon>
        <taxon>Fungi</taxon>
        <taxon>Fungi incertae sedis</taxon>
        <taxon>Mucoromycota</taxon>
        <taxon>Mucoromycotina</taxon>
        <taxon>Mucoromycetes</taxon>
        <taxon>Mucorales</taxon>
        <taxon>Cunninghamellaceae</taxon>
        <taxon>Hesseltinella</taxon>
    </lineage>
</organism>
<dbReference type="PANTHER" id="PTHR15451">
    <property type="entry name" value="ERGOSTEROL BIOSYNTHETIC PROTEIN 28-RELATED"/>
    <property type="match status" value="1"/>
</dbReference>
<keyword evidence="12" id="KW-0753">Steroid metabolism</keyword>
<keyword evidence="4 13" id="KW-0812">Transmembrane</keyword>
<evidence type="ECO:0000256" key="10">
    <source>
        <dbReference type="ARBA" id="ARBA00023136"/>
    </source>
</evidence>
<keyword evidence="9" id="KW-0443">Lipid metabolism</keyword>
<feature type="transmembrane region" description="Helical" evidence="13">
    <location>
        <begin position="20"/>
        <end position="40"/>
    </location>
</feature>
<accession>A0A1X2GXD5</accession>
<dbReference type="PANTHER" id="PTHR15451:SF19">
    <property type="entry name" value="ERGOSTEROL BIOSYNTHETIC PROTEIN 28 HOMOLOG"/>
    <property type="match status" value="1"/>
</dbReference>
<evidence type="ECO:0000256" key="3">
    <source>
        <dbReference type="ARBA" id="ARBA00022516"/>
    </source>
</evidence>
<evidence type="ECO:0000313" key="14">
    <source>
        <dbReference type="EMBL" id="ORX62753.1"/>
    </source>
</evidence>
<dbReference type="GO" id="GO:0005789">
    <property type="term" value="C:endoplasmic reticulum membrane"/>
    <property type="evidence" value="ECO:0007669"/>
    <property type="project" value="UniProtKB-SubCell"/>
</dbReference>
<evidence type="ECO:0000256" key="12">
    <source>
        <dbReference type="ARBA" id="ARBA00023221"/>
    </source>
</evidence>
<evidence type="ECO:0000256" key="7">
    <source>
        <dbReference type="ARBA" id="ARBA00022989"/>
    </source>
</evidence>
<feature type="transmembrane region" description="Helical" evidence="13">
    <location>
        <begin position="118"/>
        <end position="135"/>
    </location>
</feature>
<evidence type="ECO:0000256" key="5">
    <source>
        <dbReference type="ARBA" id="ARBA00022824"/>
    </source>
</evidence>